<dbReference type="FunFam" id="2.60.40.10:FF:000208">
    <property type="entry name" value="Butyrophilin subfamily 1 member A1"/>
    <property type="match status" value="1"/>
</dbReference>
<evidence type="ECO:0000256" key="8">
    <source>
        <dbReference type="ARBA" id="ARBA00023319"/>
    </source>
</evidence>
<dbReference type="EMBL" id="KB107758">
    <property type="protein sequence ID" value="ELK29734.1"/>
    <property type="molecule type" value="Genomic_DNA"/>
</dbReference>
<sequence length="934" mass="104686">MVDFPGYSLSGVAASFLFMLLTMKQSEDFRVIGPAPCILARVGEDALLTCQLFPKRSAEHMEVRWYRSEPSTHVLFAHRDGAEASEVQAEEYRGRVEWVEHDLAEGSVALKMHNIRPSDDGQYWCRFQEGDYHRETSLLLQVAGLGSAPHIHMEGSVAGEIQLVCTAEGWFPEPRVHWEDSRGGKLLTLSEHHIPDEDGLFHVEATLVVRNASTETVSCSIHNPVLTEEKSTVFSIPASLKVIGPTQPLLVRVGEDIQLTCCLSPEANAQSMEVRVGEDIQLTCCLSLEANAQSMEVRWVRAHRYPAVYVYMDGDHVSAEQMEEYRGRTVLVTDAMSEGRLTLQIHDARTSDDGQYRCLFEKDGVYQENTLDVKIVGLGSSPRITMEGLADGEMRLMCSSEGWFPQPRVQWRDLEGRTVPSFSEVLAQGSDGLFRVEAFLQVTNSSDGNVTCSIGNPLLGEEKMTTFFLSALGFSVKGPAEPVMVLLGADATLPCQLSPEQSIAHMHIRWYRAQLSPAVLVYKNGQEQGGEQMLEYRGRTELVGDSIGKGAMALLIHHVRASDNGQYRCQFKDGHISQEATVELHVIGLGSDPHIHMMGPEDGGIRVLCSSGGWFPNPRVQWSDKAGVKLLSHSESLTQDGDGLFHVEASLVVMDSSLGNVTCSVQNPLSGQEKVSTIFLPEPFFPRVSPWKAALAGTLPVLVLLLIGISYTGWREHLAKERELKKRDDESDEHDQMKYEKEKALNAKERRKNLYAADWRKEHFDLAPVTLNLKSFLQKNSDTERKETLREETQDLSFSDKQGNGNLITLNMEGFMSGRYYWEVDIEDTDEWTLGIYEKPTDRRGLQFRVLEKKGCDYRALAYCLPEISLSEPLLIEKCPQKIVIFLDYEDGDISFYNMTDGSHIFSFTQPSFSGSLYPYFKLKSMELSPSAQY</sequence>
<feature type="domain" description="Ig-like" evidence="10">
    <location>
        <begin position="382"/>
        <end position="456"/>
    </location>
</feature>
<dbReference type="InterPro" id="IPR003879">
    <property type="entry name" value="Butyrophylin_SPRY"/>
</dbReference>
<keyword evidence="3" id="KW-0812">Transmembrane</keyword>
<dbReference type="InterPro" id="IPR003599">
    <property type="entry name" value="Ig_sub"/>
</dbReference>
<dbReference type="Proteomes" id="UP000010556">
    <property type="component" value="Unassembled WGS sequence"/>
</dbReference>
<evidence type="ECO:0000256" key="5">
    <source>
        <dbReference type="ARBA" id="ARBA00022989"/>
    </source>
</evidence>
<dbReference type="InterPro" id="IPR053896">
    <property type="entry name" value="BTN3A2-like_Ig-C"/>
</dbReference>
<dbReference type="SUPFAM" id="SSF49899">
    <property type="entry name" value="Concanavalin A-like lectins/glucanases"/>
    <property type="match status" value="1"/>
</dbReference>
<dbReference type="PROSITE" id="PS50188">
    <property type="entry name" value="B302_SPRY"/>
    <property type="match status" value="1"/>
</dbReference>
<dbReference type="Pfam" id="PF00622">
    <property type="entry name" value="SPRY"/>
    <property type="match status" value="1"/>
</dbReference>
<evidence type="ECO:0000256" key="7">
    <source>
        <dbReference type="ARBA" id="ARBA00023157"/>
    </source>
</evidence>
<keyword evidence="6" id="KW-0472">Membrane</keyword>
<keyword evidence="7" id="KW-1015">Disulfide bond</keyword>
<dbReference type="PROSITE" id="PS50835">
    <property type="entry name" value="IG_LIKE"/>
    <property type="match status" value="6"/>
</dbReference>
<feature type="domain" description="Ig-like" evidence="10">
    <location>
        <begin position="457"/>
        <end position="583"/>
    </location>
</feature>
<dbReference type="InterPro" id="IPR013106">
    <property type="entry name" value="Ig_V-set"/>
</dbReference>
<dbReference type="eggNOG" id="ENOG502QSRZ">
    <property type="taxonomic scope" value="Eukaryota"/>
</dbReference>
<dbReference type="GO" id="GO:0050852">
    <property type="term" value="P:T cell receptor signaling pathway"/>
    <property type="evidence" value="ECO:0007669"/>
    <property type="project" value="TreeGrafter"/>
</dbReference>
<dbReference type="AlphaFoldDB" id="L5LTH0"/>
<evidence type="ECO:0000256" key="6">
    <source>
        <dbReference type="ARBA" id="ARBA00023136"/>
    </source>
</evidence>
<dbReference type="GO" id="GO:0009897">
    <property type="term" value="C:external side of plasma membrane"/>
    <property type="evidence" value="ECO:0007669"/>
    <property type="project" value="TreeGrafter"/>
</dbReference>
<dbReference type="InterPro" id="IPR043136">
    <property type="entry name" value="B30.2/SPRY_sf"/>
</dbReference>
<dbReference type="FunFam" id="2.60.120.920:FF:000086">
    <property type="entry name" value="Butyrophilin-like protein 1"/>
    <property type="match status" value="1"/>
</dbReference>
<dbReference type="PANTHER" id="PTHR24100">
    <property type="entry name" value="BUTYROPHILIN"/>
    <property type="match status" value="1"/>
</dbReference>
<dbReference type="SMART" id="SM00406">
    <property type="entry name" value="IGv"/>
    <property type="match status" value="3"/>
</dbReference>
<evidence type="ECO:0000259" key="9">
    <source>
        <dbReference type="PROSITE" id="PS50188"/>
    </source>
</evidence>
<dbReference type="SUPFAM" id="SSF48726">
    <property type="entry name" value="Immunoglobulin"/>
    <property type="match status" value="6"/>
</dbReference>
<feature type="domain" description="Ig-like" evidence="10">
    <location>
        <begin position="593"/>
        <end position="676"/>
    </location>
</feature>
<evidence type="ECO:0000256" key="4">
    <source>
        <dbReference type="ARBA" id="ARBA00022729"/>
    </source>
</evidence>
<dbReference type="PANTHER" id="PTHR24100:SF134">
    <property type="entry name" value="BUTYROPHILIN-LIKE PROTEIN 1"/>
    <property type="match status" value="1"/>
</dbReference>
<dbReference type="InterPro" id="IPR036179">
    <property type="entry name" value="Ig-like_dom_sf"/>
</dbReference>
<dbReference type="FunFam" id="2.60.40.10:FF:000183">
    <property type="entry name" value="Myelin-oligodendrocyte glycoprotein"/>
    <property type="match status" value="2"/>
</dbReference>
<dbReference type="Pfam" id="PF07686">
    <property type="entry name" value="V-set"/>
    <property type="match status" value="3"/>
</dbReference>
<keyword evidence="8" id="KW-0393">Immunoglobulin domain</keyword>
<evidence type="ECO:0000256" key="2">
    <source>
        <dbReference type="ARBA" id="ARBA00007591"/>
    </source>
</evidence>
<organism evidence="11 12">
    <name type="scientific">Myotis davidii</name>
    <name type="common">David's myotis</name>
    <dbReference type="NCBI Taxonomy" id="225400"/>
    <lineage>
        <taxon>Eukaryota</taxon>
        <taxon>Metazoa</taxon>
        <taxon>Chordata</taxon>
        <taxon>Craniata</taxon>
        <taxon>Vertebrata</taxon>
        <taxon>Euteleostomi</taxon>
        <taxon>Mammalia</taxon>
        <taxon>Eutheria</taxon>
        <taxon>Laurasiatheria</taxon>
        <taxon>Chiroptera</taxon>
        <taxon>Yangochiroptera</taxon>
        <taxon>Vespertilionidae</taxon>
        <taxon>Myotis</taxon>
    </lineage>
</organism>
<dbReference type="PRINTS" id="PR01407">
    <property type="entry name" value="BUTYPHLNCDUF"/>
</dbReference>
<comment type="similarity">
    <text evidence="2">Belongs to the immunoglobulin superfamily. BTN/MOG family.</text>
</comment>
<feature type="domain" description="Ig-like" evidence="10">
    <location>
        <begin position="43"/>
        <end position="141"/>
    </location>
</feature>
<dbReference type="Pfam" id="PF22705">
    <property type="entry name" value="C2-set_3"/>
    <property type="match status" value="3"/>
</dbReference>
<dbReference type="Gene3D" id="2.60.120.920">
    <property type="match status" value="1"/>
</dbReference>
<evidence type="ECO:0000313" key="11">
    <source>
        <dbReference type="EMBL" id="ELK29734.1"/>
    </source>
</evidence>
<reference evidence="12" key="1">
    <citation type="journal article" date="2013" name="Science">
        <title>Comparative analysis of bat genomes provides insight into the evolution of flight and immunity.</title>
        <authorList>
            <person name="Zhang G."/>
            <person name="Cowled C."/>
            <person name="Shi Z."/>
            <person name="Huang Z."/>
            <person name="Bishop-Lilly K.A."/>
            <person name="Fang X."/>
            <person name="Wynne J.W."/>
            <person name="Xiong Z."/>
            <person name="Baker M.L."/>
            <person name="Zhao W."/>
            <person name="Tachedjian M."/>
            <person name="Zhu Y."/>
            <person name="Zhou P."/>
            <person name="Jiang X."/>
            <person name="Ng J."/>
            <person name="Yang L."/>
            <person name="Wu L."/>
            <person name="Xiao J."/>
            <person name="Feng Y."/>
            <person name="Chen Y."/>
            <person name="Sun X."/>
            <person name="Zhang Y."/>
            <person name="Marsh G.A."/>
            <person name="Crameri G."/>
            <person name="Broder C.C."/>
            <person name="Frey K.G."/>
            <person name="Wang L.F."/>
            <person name="Wang J."/>
        </authorList>
    </citation>
    <scope>NUCLEOTIDE SEQUENCE [LARGE SCALE GENOMIC DNA]</scope>
</reference>
<proteinExistence type="inferred from homology"/>
<evidence type="ECO:0000313" key="12">
    <source>
        <dbReference type="Proteomes" id="UP000010556"/>
    </source>
</evidence>
<feature type="domain" description="Ig-like" evidence="10">
    <location>
        <begin position="265"/>
        <end position="372"/>
    </location>
</feature>
<dbReference type="Gene3D" id="2.60.40.10">
    <property type="entry name" value="Immunoglobulins"/>
    <property type="match status" value="6"/>
</dbReference>
<evidence type="ECO:0000256" key="1">
    <source>
        <dbReference type="ARBA" id="ARBA00004479"/>
    </source>
</evidence>
<dbReference type="GO" id="GO:0001817">
    <property type="term" value="P:regulation of cytokine production"/>
    <property type="evidence" value="ECO:0007669"/>
    <property type="project" value="TreeGrafter"/>
</dbReference>
<keyword evidence="12" id="KW-1185">Reference proteome</keyword>
<feature type="domain" description="Ig-like" evidence="10">
    <location>
        <begin position="154"/>
        <end position="235"/>
    </location>
</feature>
<comment type="subcellular location">
    <subcellularLocation>
        <location evidence="1">Membrane</location>
        <topology evidence="1">Single-pass type I membrane protein</topology>
    </subcellularLocation>
</comment>
<feature type="domain" description="B30.2/SPRY" evidence="9">
    <location>
        <begin position="749"/>
        <end position="934"/>
    </location>
</feature>
<dbReference type="CDD" id="cd05713">
    <property type="entry name" value="IgV_MOG_like"/>
    <property type="match status" value="2"/>
</dbReference>
<dbReference type="SMART" id="SM00409">
    <property type="entry name" value="IG"/>
    <property type="match status" value="4"/>
</dbReference>
<keyword evidence="5" id="KW-1133">Transmembrane helix</keyword>
<evidence type="ECO:0000256" key="3">
    <source>
        <dbReference type="ARBA" id="ARBA00022692"/>
    </source>
</evidence>
<dbReference type="InterPro" id="IPR050504">
    <property type="entry name" value="IgSF_BTN/MOG"/>
</dbReference>
<dbReference type="InterPro" id="IPR001870">
    <property type="entry name" value="B30.2/SPRY"/>
</dbReference>
<name>L5LTH0_MYODS</name>
<dbReference type="SMART" id="SM00449">
    <property type="entry name" value="SPRY"/>
    <property type="match status" value="1"/>
</dbReference>
<keyword evidence="4" id="KW-0732">Signal</keyword>
<dbReference type="CDD" id="cd00096">
    <property type="entry name" value="Ig"/>
    <property type="match status" value="1"/>
</dbReference>
<dbReference type="InterPro" id="IPR013320">
    <property type="entry name" value="ConA-like_dom_sf"/>
</dbReference>
<gene>
    <name evidence="11" type="ORF">MDA_GLEAN10003308</name>
</gene>
<dbReference type="FunFam" id="2.60.40.10:FF:000088">
    <property type="entry name" value="Butyrophilin subfamily 1 member A1"/>
    <property type="match status" value="3"/>
</dbReference>
<accession>L5LTH0</accession>
<evidence type="ECO:0000259" key="10">
    <source>
        <dbReference type="PROSITE" id="PS50835"/>
    </source>
</evidence>
<dbReference type="InterPro" id="IPR003877">
    <property type="entry name" value="SPRY_dom"/>
</dbReference>
<protein>
    <submittedName>
        <fullName evidence="11">Butyrophilin-like protein 2</fullName>
    </submittedName>
</protein>
<dbReference type="GO" id="GO:0005102">
    <property type="term" value="F:signaling receptor binding"/>
    <property type="evidence" value="ECO:0007669"/>
    <property type="project" value="TreeGrafter"/>
</dbReference>
<dbReference type="InterPro" id="IPR007110">
    <property type="entry name" value="Ig-like_dom"/>
</dbReference>
<dbReference type="InterPro" id="IPR013783">
    <property type="entry name" value="Ig-like_fold"/>
</dbReference>